<evidence type="ECO:0000313" key="3">
    <source>
        <dbReference type="Proteomes" id="UP001151532"/>
    </source>
</evidence>
<protein>
    <submittedName>
        <fullName evidence="2">Uncharacterized protein</fullName>
    </submittedName>
</protein>
<reference evidence="2" key="1">
    <citation type="submission" date="2022-11" db="EMBL/GenBank/DDBJ databases">
        <authorList>
            <person name="Hyden B.L."/>
            <person name="Feng K."/>
            <person name="Yates T."/>
            <person name="Jawdy S."/>
            <person name="Smart L.B."/>
            <person name="Muchero W."/>
        </authorList>
    </citation>
    <scope>NUCLEOTIDE SEQUENCE</scope>
    <source>
        <tissue evidence="2">Shoot tip</tissue>
    </source>
</reference>
<reference evidence="2" key="2">
    <citation type="journal article" date="2023" name="Int. J. Mol. Sci.">
        <title>De Novo Assembly and Annotation of 11 Diverse Shrub Willow (Salix) Genomes Reveals Novel Gene Organization in Sex-Linked Regions.</title>
        <authorList>
            <person name="Hyden B."/>
            <person name="Feng K."/>
            <person name="Yates T.B."/>
            <person name="Jawdy S."/>
            <person name="Cereghino C."/>
            <person name="Smart L.B."/>
            <person name="Muchero W."/>
        </authorList>
    </citation>
    <scope>NUCLEOTIDE SEQUENCE</scope>
    <source>
        <tissue evidence="2">Shoot tip</tissue>
    </source>
</reference>
<evidence type="ECO:0000313" key="2">
    <source>
        <dbReference type="EMBL" id="KAJ6770557.1"/>
    </source>
</evidence>
<evidence type="ECO:0000256" key="1">
    <source>
        <dbReference type="SAM" id="MobiDB-lite"/>
    </source>
</evidence>
<feature type="region of interest" description="Disordered" evidence="1">
    <location>
        <begin position="1"/>
        <end position="22"/>
    </location>
</feature>
<organism evidence="2 3">
    <name type="scientific">Salix purpurea</name>
    <name type="common">Purple osier willow</name>
    <dbReference type="NCBI Taxonomy" id="77065"/>
    <lineage>
        <taxon>Eukaryota</taxon>
        <taxon>Viridiplantae</taxon>
        <taxon>Streptophyta</taxon>
        <taxon>Embryophyta</taxon>
        <taxon>Tracheophyta</taxon>
        <taxon>Spermatophyta</taxon>
        <taxon>Magnoliopsida</taxon>
        <taxon>eudicotyledons</taxon>
        <taxon>Gunneridae</taxon>
        <taxon>Pentapetalae</taxon>
        <taxon>rosids</taxon>
        <taxon>fabids</taxon>
        <taxon>Malpighiales</taxon>
        <taxon>Salicaceae</taxon>
        <taxon>Saliceae</taxon>
        <taxon>Salix</taxon>
    </lineage>
</organism>
<gene>
    <name evidence="2" type="ORF">OIU79_021247</name>
</gene>
<keyword evidence="3" id="KW-1185">Reference proteome</keyword>
<dbReference type="Proteomes" id="UP001151532">
    <property type="component" value="Chromosome 11"/>
</dbReference>
<name>A0A9Q0WP02_SALPP</name>
<accession>A0A9Q0WP02</accession>
<sequence>MKACNGTALAADSSSTKPNIDN</sequence>
<dbReference type="EMBL" id="JAPFFK010000003">
    <property type="protein sequence ID" value="KAJ6770557.1"/>
    <property type="molecule type" value="Genomic_DNA"/>
</dbReference>
<comment type="caution">
    <text evidence="2">The sequence shown here is derived from an EMBL/GenBank/DDBJ whole genome shotgun (WGS) entry which is preliminary data.</text>
</comment>
<dbReference type="AlphaFoldDB" id="A0A9Q0WP02"/>
<proteinExistence type="predicted"/>
<feature type="compositionally biased region" description="Polar residues" evidence="1">
    <location>
        <begin position="12"/>
        <end position="22"/>
    </location>
</feature>